<organism evidence="2 3">
    <name type="scientific">Gracilimonas mengyeensis</name>
    <dbReference type="NCBI Taxonomy" id="1302730"/>
    <lineage>
        <taxon>Bacteria</taxon>
        <taxon>Pseudomonadati</taxon>
        <taxon>Balneolota</taxon>
        <taxon>Balneolia</taxon>
        <taxon>Balneolales</taxon>
        <taxon>Balneolaceae</taxon>
        <taxon>Gracilimonas</taxon>
    </lineage>
</organism>
<dbReference type="InterPro" id="IPR023374">
    <property type="entry name" value="AttH-like_dom_sf"/>
</dbReference>
<evidence type="ECO:0000313" key="3">
    <source>
        <dbReference type="Proteomes" id="UP000317557"/>
    </source>
</evidence>
<dbReference type="OrthoDB" id="9802926at2"/>
<accession>A0A521AFE7</accession>
<dbReference type="Proteomes" id="UP000317557">
    <property type="component" value="Unassembled WGS sequence"/>
</dbReference>
<protein>
    <recommendedName>
        <fullName evidence="4">Hydroxyneurosporene synthase (CrtC)</fullName>
    </recommendedName>
</protein>
<keyword evidence="3" id="KW-1185">Reference proteome</keyword>
<gene>
    <name evidence="2" type="ORF">SAMN06265219_10197</name>
</gene>
<sequence length="351" mass="39961">MKAIKAWLLLIIFMVPVLVYAQSGITHPDGSYRNTTPKDFKAKNLSSAFYNELWTYHINLDNGVQVIYTFSINDFGSFKSRVTGVKLSVSWTDGKTYVVNKEYGPETFINEPDSMYIRPHPDRTYWAKGKLDDEHRLFFYNIKKGVQYDLDLTLFDIAPGKTIGNGVYKAGDNEIGMALLIPHAKVKGFVAINGDTLNVTGSAYMDHIYQNNLSTKVIDRSYRVKTGDAQNGMYFHYITLSRDGNSHIPIGFGIRYKQGRDYLITPSSIERVSSHPDEKLLDEYIKVKPYQTDMLNIRVDEYFNTYSILDEIGGIKKFFAKKALGGELFEMNGTVTINGNQPGYFYYMVAD</sequence>
<dbReference type="AlphaFoldDB" id="A0A521AFE7"/>
<dbReference type="Gene3D" id="2.40.370.10">
    <property type="entry name" value="AttH-like domain"/>
    <property type="match status" value="1"/>
</dbReference>
<dbReference type="SUPFAM" id="SSF159245">
    <property type="entry name" value="AttH-like"/>
    <property type="match status" value="1"/>
</dbReference>
<dbReference type="RefSeq" id="WP_142452629.1">
    <property type="nucleotide sequence ID" value="NZ_FXTP01000001.1"/>
</dbReference>
<evidence type="ECO:0000256" key="1">
    <source>
        <dbReference type="SAM" id="SignalP"/>
    </source>
</evidence>
<feature type="signal peptide" evidence="1">
    <location>
        <begin position="1"/>
        <end position="21"/>
    </location>
</feature>
<name>A0A521AFE7_9BACT</name>
<evidence type="ECO:0000313" key="2">
    <source>
        <dbReference type="EMBL" id="SMO33430.1"/>
    </source>
</evidence>
<reference evidence="2 3" key="1">
    <citation type="submission" date="2017-05" db="EMBL/GenBank/DDBJ databases">
        <authorList>
            <person name="Varghese N."/>
            <person name="Submissions S."/>
        </authorList>
    </citation>
    <scope>NUCLEOTIDE SEQUENCE [LARGE SCALE GENOMIC DNA]</scope>
    <source>
        <strain evidence="2 3">DSM 21985</strain>
    </source>
</reference>
<dbReference type="EMBL" id="FXTP01000001">
    <property type="protein sequence ID" value="SMO33430.1"/>
    <property type="molecule type" value="Genomic_DNA"/>
</dbReference>
<keyword evidence="1" id="KW-0732">Signal</keyword>
<proteinExistence type="predicted"/>
<feature type="chain" id="PRO_5022231881" description="Hydroxyneurosporene synthase (CrtC)" evidence="1">
    <location>
        <begin position="22"/>
        <end position="351"/>
    </location>
</feature>
<evidence type="ECO:0008006" key="4">
    <source>
        <dbReference type="Google" id="ProtNLM"/>
    </source>
</evidence>